<dbReference type="SMART" id="SM01069">
    <property type="entry name" value="CDC37_C"/>
    <property type="match status" value="1"/>
</dbReference>
<dbReference type="Proteomes" id="UP000267251">
    <property type="component" value="Unassembled WGS sequence"/>
</dbReference>
<evidence type="ECO:0000313" key="11">
    <source>
        <dbReference type="Proteomes" id="UP000267251"/>
    </source>
</evidence>
<reference evidence="11" key="1">
    <citation type="journal article" date="2018" name="Nat. Microbiol.">
        <title>Leveraging single-cell genomics to expand the fungal tree of life.</title>
        <authorList>
            <person name="Ahrendt S.R."/>
            <person name="Quandt C.A."/>
            <person name="Ciobanu D."/>
            <person name="Clum A."/>
            <person name="Salamov A."/>
            <person name="Andreopoulos B."/>
            <person name="Cheng J.F."/>
            <person name="Woyke T."/>
            <person name="Pelin A."/>
            <person name="Henrissat B."/>
            <person name="Reynolds N.K."/>
            <person name="Benny G.L."/>
            <person name="Smith M.E."/>
            <person name="James T.Y."/>
            <person name="Grigoriev I.V."/>
        </authorList>
    </citation>
    <scope>NUCLEOTIDE SEQUENCE [LARGE SCALE GENOMIC DNA]</scope>
</reference>
<comment type="subcellular location">
    <subcellularLocation>
        <location evidence="1">Cytoplasm</location>
    </subcellularLocation>
</comment>
<accession>A0A4P9Y5G3</accession>
<dbReference type="Pfam" id="PF08564">
    <property type="entry name" value="CDC37_C"/>
    <property type="match status" value="1"/>
</dbReference>
<evidence type="ECO:0000259" key="7">
    <source>
        <dbReference type="SMART" id="SM01069"/>
    </source>
</evidence>
<evidence type="ECO:0000256" key="3">
    <source>
        <dbReference type="ARBA" id="ARBA00022490"/>
    </source>
</evidence>
<organism evidence="10 11">
    <name type="scientific">Piptocephalis cylindrospora</name>
    <dbReference type="NCBI Taxonomy" id="1907219"/>
    <lineage>
        <taxon>Eukaryota</taxon>
        <taxon>Fungi</taxon>
        <taxon>Fungi incertae sedis</taxon>
        <taxon>Zoopagomycota</taxon>
        <taxon>Zoopagomycotina</taxon>
        <taxon>Zoopagomycetes</taxon>
        <taxon>Zoopagales</taxon>
        <taxon>Piptocephalidaceae</taxon>
        <taxon>Piptocephalis</taxon>
    </lineage>
</organism>
<dbReference type="GO" id="GO:0005737">
    <property type="term" value="C:cytoplasm"/>
    <property type="evidence" value="ECO:0007669"/>
    <property type="project" value="UniProtKB-SubCell"/>
</dbReference>
<dbReference type="Pfam" id="PF03234">
    <property type="entry name" value="CDC37_N"/>
    <property type="match status" value="1"/>
</dbReference>
<comment type="similarity">
    <text evidence="2">Belongs to the CDC37 family.</text>
</comment>
<dbReference type="SMART" id="SM01071">
    <property type="entry name" value="CDC37_N"/>
    <property type="match status" value="1"/>
</dbReference>
<dbReference type="InterPro" id="IPR013873">
    <property type="entry name" value="Cdc37_C"/>
</dbReference>
<dbReference type="GO" id="GO:0050821">
    <property type="term" value="P:protein stabilization"/>
    <property type="evidence" value="ECO:0007669"/>
    <property type="project" value="TreeGrafter"/>
</dbReference>
<keyword evidence="11" id="KW-1185">Reference proteome</keyword>
<dbReference type="GO" id="GO:0051087">
    <property type="term" value="F:protein-folding chaperone binding"/>
    <property type="evidence" value="ECO:0007669"/>
    <property type="project" value="TreeGrafter"/>
</dbReference>
<evidence type="ECO:0000256" key="4">
    <source>
        <dbReference type="ARBA" id="ARBA00023186"/>
    </source>
</evidence>
<dbReference type="SMART" id="SM01070">
    <property type="entry name" value="CDC37_M"/>
    <property type="match status" value="1"/>
</dbReference>
<sequence length="357" mass="40859">MVLDYSRFDNLELSDDEDIEVHPNIDKASWVRFKQQEIHAERAKRRERIEEIAADLQLSEVLQPRLLGLTKGKDWASNAKMTSENMFKEKSSRTIINKPSSEDKDQDTEEDWGAEENKDRGPSSGSGPATTTTKQTSPISVQFSHLTQLEESWKMLKKYPELFKDETPWEEVMALAFEASTEKNYPRMENCIRQGKILEYVRELGPSRLDLFFQRMLGTGDMARRTYFDDVARTIAHVRKRGAVLREEKVAQDAKRAQLAEEDQDAPLEMQVPEDATEEDIRRAEAFDTFPPRFQRALLSGDLEKVNEALSHIPPEEQQTILDLCGSVGFLDIEGTVDEEDKEKGTEPSNDLAETLD</sequence>
<dbReference type="OrthoDB" id="440202at2759"/>
<protein>
    <recommendedName>
        <fullName evidence="5">Hsp90 chaperone protein kinase-targeting subunit</fullName>
    </recommendedName>
</protein>
<feature type="compositionally biased region" description="Low complexity" evidence="6">
    <location>
        <begin position="122"/>
        <end position="133"/>
    </location>
</feature>
<dbReference type="SUPFAM" id="SSF101391">
    <property type="entry name" value="Hsp90 co-chaperone CDC37"/>
    <property type="match status" value="1"/>
</dbReference>
<dbReference type="GO" id="GO:0019901">
    <property type="term" value="F:protein kinase binding"/>
    <property type="evidence" value="ECO:0007669"/>
    <property type="project" value="InterPro"/>
</dbReference>
<feature type="domain" description="Cdc37 N-terminal" evidence="9">
    <location>
        <begin position="2"/>
        <end position="180"/>
    </location>
</feature>
<keyword evidence="3" id="KW-0963">Cytoplasm</keyword>
<dbReference type="InterPro" id="IPR013855">
    <property type="entry name" value="Cdc37_N_dom"/>
</dbReference>
<keyword evidence="4" id="KW-0143">Chaperone</keyword>
<evidence type="ECO:0000259" key="9">
    <source>
        <dbReference type="SMART" id="SM01071"/>
    </source>
</evidence>
<dbReference type="GO" id="GO:0031072">
    <property type="term" value="F:heat shock protein binding"/>
    <property type="evidence" value="ECO:0007669"/>
    <property type="project" value="TreeGrafter"/>
</dbReference>
<evidence type="ECO:0000256" key="1">
    <source>
        <dbReference type="ARBA" id="ARBA00004496"/>
    </source>
</evidence>
<feature type="region of interest" description="Disordered" evidence="6">
    <location>
        <begin position="334"/>
        <end position="357"/>
    </location>
</feature>
<proteinExistence type="inferred from homology"/>
<evidence type="ECO:0000313" key="10">
    <source>
        <dbReference type="EMBL" id="RKP14258.1"/>
    </source>
</evidence>
<name>A0A4P9Y5G3_9FUNG</name>
<evidence type="ECO:0000256" key="5">
    <source>
        <dbReference type="ARBA" id="ARBA00031396"/>
    </source>
</evidence>
<dbReference type="GO" id="GO:0051082">
    <property type="term" value="F:unfolded protein binding"/>
    <property type="evidence" value="ECO:0007669"/>
    <property type="project" value="TreeGrafter"/>
</dbReference>
<dbReference type="InterPro" id="IPR038189">
    <property type="entry name" value="Cdc37_Hsp90-bd_sf"/>
</dbReference>
<feature type="region of interest" description="Disordered" evidence="6">
    <location>
        <begin position="81"/>
        <end position="141"/>
    </location>
</feature>
<dbReference type="InterPro" id="IPR013874">
    <property type="entry name" value="Cdc37_Hsp90-bd"/>
</dbReference>
<evidence type="ECO:0000259" key="8">
    <source>
        <dbReference type="SMART" id="SM01070"/>
    </source>
</evidence>
<dbReference type="InterPro" id="IPR004918">
    <property type="entry name" value="Cdc37"/>
</dbReference>
<dbReference type="PANTHER" id="PTHR12800">
    <property type="entry name" value="CDC37-RELATED"/>
    <property type="match status" value="1"/>
</dbReference>
<dbReference type="AlphaFoldDB" id="A0A4P9Y5G3"/>
<dbReference type="Gene3D" id="1.20.58.610">
    <property type="entry name" value="Cdc37, Hsp90 binding domain"/>
    <property type="match status" value="1"/>
</dbReference>
<dbReference type="EMBL" id="KZ987860">
    <property type="protein sequence ID" value="RKP14258.1"/>
    <property type="molecule type" value="Genomic_DNA"/>
</dbReference>
<dbReference type="PANTHER" id="PTHR12800:SF4">
    <property type="entry name" value="HSP90 CO-CHAPERONE CDC37"/>
    <property type="match status" value="1"/>
</dbReference>
<feature type="compositionally biased region" description="Acidic residues" evidence="6">
    <location>
        <begin position="104"/>
        <end position="114"/>
    </location>
</feature>
<feature type="domain" description="Cdc37 C-terminal" evidence="7">
    <location>
        <begin position="270"/>
        <end position="349"/>
    </location>
</feature>
<evidence type="ECO:0000256" key="6">
    <source>
        <dbReference type="SAM" id="MobiDB-lite"/>
    </source>
</evidence>
<dbReference type="Pfam" id="PF08565">
    <property type="entry name" value="CDC37_M"/>
    <property type="match status" value="1"/>
</dbReference>
<evidence type="ECO:0000256" key="2">
    <source>
        <dbReference type="ARBA" id="ARBA00006222"/>
    </source>
</evidence>
<feature type="domain" description="Cdc37 Hsp90 binding" evidence="8">
    <location>
        <begin position="92"/>
        <end position="257"/>
    </location>
</feature>
<dbReference type="GO" id="GO:0006457">
    <property type="term" value="P:protein folding"/>
    <property type="evidence" value="ECO:0007669"/>
    <property type="project" value="TreeGrafter"/>
</dbReference>
<gene>
    <name evidence="10" type="ORF">BJ684DRAFT_8857</name>
</gene>